<organism evidence="1 2">
    <name type="scientific">Rosa chinensis</name>
    <name type="common">China rose</name>
    <dbReference type="NCBI Taxonomy" id="74649"/>
    <lineage>
        <taxon>Eukaryota</taxon>
        <taxon>Viridiplantae</taxon>
        <taxon>Streptophyta</taxon>
        <taxon>Embryophyta</taxon>
        <taxon>Tracheophyta</taxon>
        <taxon>Spermatophyta</taxon>
        <taxon>Magnoliopsida</taxon>
        <taxon>eudicotyledons</taxon>
        <taxon>Gunneridae</taxon>
        <taxon>Pentapetalae</taxon>
        <taxon>rosids</taxon>
        <taxon>fabids</taxon>
        <taxon>Rosales</taxon>
        <taxon>Rosaceae</taxon>
        <taxon>Rosoideae</taxon>
        <taxon>Rosoideae incertae sedis</taxon>
        <taxon>Rosa</taxon>
    </lineage>
</organism>
<proteinExistence type="predicted"/>
<protein>
    <submittedName>
        <fullName evidence="1">Uncharacterized protein</fullName>
    </submittedName>
</protein>
<comment type="caution">
    <text evidence="1">The sequence shown here is derived from an EMBL/GenBank/DDBJ whole genome shotgun (WGS) entry which is preliminary data.</text>
</comment>
<evidence type="ECO:0000313" key="1">
    <source>
        <dbReference type="EMBL" id="PRQ24214.1"/>
    </source>
</evidence>
<name>A0A2P6PQL6_ROSCH</name>
<gene>
    <name evidence="1" type="ORF">RchiOBHm_Chr6g0269931</name>
</gene>
<keyword evidence="2" id="KW-1185">Reference proteome</keyword>
<dbReference type="Gramene" id="PRQ24214">
    <property type="protein sequence ID" value="PRQ24214"/>
    <property type="gene ID" value="RchiOBHm_Chr6g0269931"/>
</dbReference>
<dbReference type="Proteomes" id="UP000238479">
    <property type="component" value="Chromosome 6"/>
</dbReference>
<sequence>MFFMKVVEDVKPSPWTCGRYTELLLDEGTHMRDRLNCTGGSRRIRVDYFSSVNVFLQVFG</sequence>
<accession>A0A2P6PQL6</accession>
<dbReference type="EMBL" id="PDCK01000044">
    <property type="protein sequence ID" value="PRQ24214.1"/>
    <property type="molecule type" value="Genomic_DNA"/>
</dbReference>
<evidence type="ECO:0000313" key="2">
    <source>
        <dbReference type="Proteomes" id="UP000238479"/>
    </source>
</evidence>
<reference evidence="1 2" key="1">
    <citation type="journal article" date="2018" name="Nat. Genet.">
        <title>The Rosa genome provides new insights in the design of modern roses.</title>
        <authorList>
            <person name="Bendahmane M."/>
        </authorList>
    </citation>
    <scope>NUCLEOTIDE SEQUENCE [LARGE SCALE GENOMIC DNA]</scope>
    <source>
        <strain evidence="2">cv. Old Blush</strain>
    </source>
</reference>
<dbReference type="AlphaFoldDB" id="A0A2P6PQL6"/>